<dbReference type="InterPro" id="IPR051045">
    <property type="entry name" value="TonB-dependent_transducer"/>
</dbReference>
<dbReference type="Gene3D" id="3.30.1150.10">
    <property type="match status" value="1"/>
</dbReference>
<protein>
    <recommendedName>
        <fullName evidence="10">Protein TonB</fullName>
    </recommendedName>
</protein>
<keyword evidence="8" id="KW-1133">Transmembrane helix</keyword>
<dbReference type="InterPro" id="IPR037682">
    <property type="entry name" value="TonB_C"/>
</dbReference>
<evidence type="ECO:0000256" key="4">
    <source>
        <dbReference type="ARBA" id="ARBA00022475"/>
    </source>
</evidence>
<keyword evidence="3 10" id="KW-0813">Transport</keyword>
<evidence type="ECO:0000256" key="10">
    <source>
        <dbReference type="RuleBase" id="RU362123"/>
    </source>
</evidence>
<keyword evidence="12" id="KW-0732">Signal</keyword>
<evidence type="ECO:0000313" key="15">
    <source>
        <dbReference type="Proteomes" id="UP000614272"/>
    </source>
</evidence>
<dbReference type="Gene3D" id="1.25.40.10">
    <property type="entry name" value="Tetratricopeptide repeat domain"/>
    <property type="match status" value="1"/>
</dbReference>
<feature type="domain" description="TonB C-terminal" evidence="13">
    <location>
        <begin position="26"/>
        <end position="122"/>
    </location>
</feature>
<dbReference type="PANTHER" id="PTHR33446:SF14">
    <property type="entry name" value="PROTEIN TONB"/>
    <property type="match status" value="1"/>
</dbReference>
<evidence type="ECO:0000256" key="3">
    <source>
        <dbReference type="ARBA" id="ARBA00022448"/>
    </source>
</evidence>
<evidence type="ECO:0000256" key="7">
    <source>
        <dbReference type="ARBA" id="ARBA00022927"/>
    </source>
</evidence>
<evidence type="ECO:0000256" key="12">
    <source>
        <dbReference type="SAM" id="SignalP"/>
    </source>
</evidence>
<dbReference type="Proteomes" id="UP000614272">
    <property type="component" value="Unassembled WGS sequence"/>
</dbReference>
<sequence>MKAAGLFLLILLPFFATATEQDVLLSEQQNGEPIERDPPKYPRSEARAGKEGWVRVDFVVDKQGEVVDAVVLDSSGVAGFEREALRAVRRWQYEPALVDGEPVQQCYKVQLDFALHKQRQGVTRRFASRIRAIQELLENQQLEEAKDRLDELRERPQWNLTEDGWYWMIDGLYQQAVGNVEQQIRSFKRVTGISARRLPDVQLRYVLQRLFVLQVSQNQFTEALSTYEKLQQVPDSEELIATMAPYVEQIRQIVDSDQPLFVSARINERRYWYHHLSRSGFQLAEVSGTLNTLEVRCERQLQTFKAVSDVSWQIPPSWGECRVKIKGKPGSEFKLVELQPVSETEQTAAL</sequence>
<keyword evidence="4 10" id="KW-1003">Cell membrane</keyword>
<evidence type="ECO:0000259" key="13">
    <source>
        <dbReference type="PROSITE" id="PS52015"/>
    </source>
</evidence>
<evidence type="ECO:0000256" key="5">
    <source>
        <dbReference type="ARBA" id="ARBA00022519"/>
    </source>
</evidence>
<keyword evidence="7 10" id="KW-0653">Protein transport</keyword>
<accession>A0ABQ1R842</accession>
<name>A0ABQ1R842_9ALTE</name>
<evidence type="ECO:0000256" key="6">
    <source>
        <dbReference type="ARBA" id="ARBA00022692"/>
    </source>
</evidence>
<dbReference type="RefSeq" id="WP_180237224.1">
    <property type="nucleotide sequence ID" value="NZ_BMGJ01000003.1"/>
</dbReference>
<evidence type="ECO:0000256" key="2">
    <source>
        <dbReference type="ARBA" id="ARBA00006555"/>
    </source>
</evidence>
<dbReference type="PROSITE" id="PS52015">
    <property type="entry name" value="TONB_CTD"/>
    <property type="match status" value="1"/>
</dbReference>
<gene>
    <name evidence="14" type="ORF">GCM10011357_11810</name>
</gene>
<comment type="function">
    <text evidence="10">Interacts with outer membrane receptor proteins that carry out high-affinity binding and energy dependent uptake into the periplasmic space of specific substrates. It could act to transduce energy from the cytoplasmic membrane to specific energy-requiring processes in the outer membrane, resulting in the release into the periplasm of ligands bound by these outer membrane proteins.</text>
</comment>
<dbReference type="PRINTS" id="PR01374">
    <property type="entry name" value="TONBPROTEIN"/>
</dbReference>
<proteinExistence type="inferred from homology"/>
<comment type="similarity">
    <text evidence="2 10">Belongs to the TonB family.</text>
</comment>
<dbReference type="InterPro" id="IPR011990">
    <property type="entry name" value="TPR-like_helical_dom_sf"/>
</dbReference>
<organism evidence="14 15">
    <name type="scientific">Lacimicrobium alkaliphilum</name>
    <dbReference type="NCBI Taxonomy" id="1526571"/>
    <lineage>
        <taxon>Bacteria</taxon>
        <taxon>Pseudomonadati</taxon>
        <taxon>Pseudomonadota</taxon>
        <taxon>Gammaproteobacteria</taxon>
        <taxon>Alteromonadales</taxon>
        <taxon>Alteromonadaceae</taxon>
        <taxon>Lacimicrobium</taxon>
    </lineage>
</organism>
<dbReference type="Pfam" id="PF03544">
    <property type="entry name" value="TonB_C"/>
    <property type="match status" value="1"/>
</dbReference>
<evidence type="ECO:0000313" key="14">
    <source>
        <dbReference type="EMBL" id="GGD58079.1"/>
    </source>
</evidence>
<evidence type="ECO:0000256" key="8">
    <source>
        <dbReference type="ARBA" id="ARBA00022989"/>
    </source>
</evidence>
<feature type="region of interest" description="Disordered" evidence="11">
    <location>
        <begin position="26"/>
        <end position="47"/>
    </location>
</feature>
<comment type="caution">
    <text evidence="14">The sequence shown here is derived from an EMBL/GenBank/DDBJ whole genome shotgun (WGS) entry which is preliminary data.</text>
</comment>
<dbReference type="NCBIfam" id="TIGR01352">
    <property type="entry name" value="tonB_Cterm"/>
    <property type="match status" value="1"/>
</dbReference>
<feature type="signal peptide" evidence="12">
    <location>
        <begin position="1"/>
        <end position="18"/>
    </location>
</feature>
<keyword evidence="15" id="KW-1185">Reference proteome</keyword>
<keyword evidence="6" id="KW-0812">Transmembrane</keyword>
<feature type="compositionally biased region" description="Basic and acidic residues" evidence="11">
    <location>
        <begin position="33"/>
        <end position="47"/>
    </location>
</feature>
<keyword evidence="9" id="KW-0472">Membrane</keyword>
<dbReference type="InterPro" id="IPR003538">
    <property type="entry name" value="TonB"/>
</dbReference>
<dbReference type="EMBL" id="BMGJ01000003">
    <property type="protein sequence ID" value="GGD58079.1"/>
    <property type="molecule type" value="Genomic_DNA"/>
</dbReference>
<dbReference type="InterPro" id="IPR006260">
    <property type="entry name" value="TonB/TolA_C"/>
</dbReference>
<evidence type="ECO:0000256" key="9">
    <source>
        <dbReference type="ARBA" id="ARBA00023136"/>
    </source>
</evidence>
<keyword evidence="10" id="KW-0735">Signal-anchor</keyword>
<keyword evidence="5 10" id="KW-0997">Cell inner membrane</keyword>
<evidence type="ECO:0000256" key="1">
    <source>
        <dbReference type="ARBA" id="ARBA00004383"/>
    </source>
</evidence>
<dbReference type="PANTHER" id="PTHR33446">
    <property type="entry name" value="PROTEIN TONB-RELATED"/>
    <property type="match status" value="1"/>
</dbReference>
<dbReference type="SUPFAM" id="SSF74653">
    <property type="entry name" value="TolA/TonB C-terminal domain"/>
    <property type="match status" value="1"/>
</dbReference>
<feature type="chain" id="PRO_5046612599" description="Protein TonB" evidence="12">
    <location>
        <begin position="19"/>
        <end position="350"/>
    </location>
</feature>
<evidence type="ECO:0000256" key="11">
    <source>
        <dbReference type="SAM" id="MobiDB-lite"/>
    </source>
</evidence>
<comment type="subcellular location">
    <subcellularLocation>
        <location evidence="1 10">Cell inner membrane</location>
        <topology evidence="1 10">Single-pass membrane protein</topology>
        <orientation evidence="1 10">Periplasmic side</orientation>
    </subcellularLocation>
</comment>
<reference evidence="15" key="1">
    <citation type="journal article" date="2019" name="Int. J. Syst. Evol. Microbiol.">
        <title>The Global Catalogue of Microorganisms (GCM) 10K type strain sequencing project: providing services to taxonomists for standard genome sequencing and annotation.</title>
        <authorList>
            <consortium name="The Broad Institute Genomics Platform"/>
            <consortium name="The Broad Institute Genome Sequencing Center for Infectious Disease"/>
            <person name="Wu L."/>
            <person name="Ma J."/>
        </authorList>
    </citation>
    <scope>NUCLEOTIDE SEQUENCE [LARGE SCALE GENOMIC DNA]</scope>
    <source>
        <strain evidence="15">CGMCC 1.12923</strain>
    </source>
</reference>